<accession>A0A9X1B3R1</accession>
<dbReference type="Gene3D" id="3.10.450.530">
    <property type="entry name" value="Ribonuclease toxin, BrnT, of type II toxin-antitoxin system"/>
    <property type="match status" value="1"/>
</dbReference>
<dbReference type="InterPro" id="IPR038573">
    <property type="entry name" value="BrnT_sf"/>
</dbReference>
<proteinExistence type="predicted"/>
<dbReference type="EMBL" id="NRRY01000013">
    <property type="protein sequence ID" value="MBK1618718.1"/>
    <property type="molecule type" value="Genomic_DNA"/>
</dbReference>
<name>A0A9X1B3R1_9GAMM</name>
<comment type="caution">
    <text evidence="1">The sequence shown here is derived from an EMBL/GenBank/DDBJ whole genome shotgun (WGS) entry which is preliminary data.</text>
</comment>
<protein>
    <recommendedName>
        <fullName evidence="3">BrnT family toxin</fullName>
    </recommendedName>
</protein>
<sequence>MITWDEHKRHANLAKHGLDFVGAEVIFDDFMLVFEDDREAYGEARYFALGVKSGRVVALVYTERGERVRLISLRKATHREQARYFKERGV</sequence>
<evidence type="ECO:0008006" key="3">
    <source>
        <dbReference type="Google" id="ProtNLM"/>
    </source>
</evidence>
<dbReference type="Pfam" id="PF04365">
    <property type="entry name" value="BrnT_toxin"/>
    <property type="match status" value="1"/>
</dbReference>
<dbReference type="RefSeq" id="WP_200242921.1">
    <property type="nucleotide sequence ID" value="NZ_NRRY01000013.1"/>
</dbReference>
<dbReference type="Proteomes" id="UP001138768">
    <property type="component" value="Unassembled WGS sequence"/>
</dbReference>
<reference evidence="1 2" key="1">
    <citation type="journal article" date="2020" name="Microorganisms">
        <title>Osmotic Adaptation and Compatible Solute Biosynthesis of Phototrophic Bacteria as Revealed from Genome Analyses.</title>
        <authorList>
            <person name="Imhoff J.F."/>
            <person name="Rahn T."/>
            <person name="Kunzel S."/>
            <person name="Keller A."/>
            <person name="Neulinger S.C."/>
        </authorList>
    </citation>
    <scope>NUCLEOTIDE SEQUENCE [LARGE SCALE GENOMIC DNA]</scope>
    <source>
        <strain evidence="1 2">DSM 25653</strain>
    </source>
</reference>
<gene>
    <name evidence="1" type="ORF">CKO42_09780</name>
</gene>
<dbReference type="AlphaFoldDB" id="A0A9X1B3R1"/>
<organism evidence="1 2">
    <name type="scientific">Lamprobacter modestohalophilus</name>
    <dbReference type="NCBI Taxonomy" id="1064514"/>
    <lineage>
        <taxon>Bacteria</taxon>
        <taxon>Pseudomonadati</taxon>
        <taxon>Pseudomonadota</taxon>
        <taxon>Gammaproteobacteria</taxon>
        <taxon>Chromatiales</taxon>
        <taxon>Chromatiaceae</taxon>
        <taxon>Lamprobacter</taxon>
    </lineage>
</organism>
<evidence type="ECO:0000313" key="2">
    <source>
        <dbReference type="Proteomes" id="UP001138768"/>
    </source>
</evidence>
<keyword evidence="2" id="KW-1185">Reference proteome</keyword>
<evidence type="ECO:0000313" key="1">
    <source>
        <dbReference type="EMBL" id="MBK1618718.1"/>
    </source>
</evidence>
<dbReference type="InterPro" id="IPR007460">
    <property type="entry name" value="BrnT_toxin"/>
</dbReference>